<protein>
    <submittedName>
        <fullName evidence="2">Uncharacterized protein</fullName>
    </submittedName>
</protein>
<dbReference type="Proteomes" id="UP000516373">
    <property type="component" value="Chromosome"/>
</dbReference>
<organism evidence="2 3">
    <name type="scientific">Streptomyces tuirus</name>
    <dbReference type="NCBI Taxonomy" id="68278"/>
    <lineage>
        <taxon>Bacteria</taxon>
        <taxon>Bacillati</taxon>
        <taxon>Actinomycetota</taxon>
        <taxon>Actinomycetes</taxon>
        <taxon>Kitasatosporales</taxon>
        <taxon>Streptomycetaceae</taxon>
        <taxon>Streptomyces</taxon>
    </lineage>
</organism>
<evidence type="ECO:0000313" key="3">
    <source>
        <dbReference type="Proteomes" id="UP000516373"/>
    </source>
</evidence>
<proteinExistence type="predicted"/>
<dbReference type="KEGG" id="stui:GCM10017668_17900"/>
<evidence type="ECO:0000256" key="1">
    <source>
        <dbReference type="SAM" id="MobiDB-lite"/>
    </source>
</evidence>
<dbReference type="EMBL" id="AP023439">
    <property type="protein sequence ID" value="BCL19947.1"/>
    <property type="molecule type" value="Genomic_DNA"/>
</dbReference>
<evidence type="ECO:0000313" key="2">
    <source>
        <dbReference type="EMBL" id="BCL19947.1"/>
    </source>
</evidence>
<reference evidence="2 3" key="1">
    <citation type="journal article" date="2014" name="Int. J. Syst. Evol. Microbiol.">
        <title>Complete genome sequence of Corynebacterium casei LMG S-19264T (=DSM 44701T), isolated from a smear-ripened cheese.</title>
        <authorList>
            <consortium name="US DOE Joint Genome Institute (JGI-PGF)"/>
            <person name="Walter F."/>
            <person name="Albersmeier A."/>
            <person name="Kalinowski J."/>
            <person name="Ruckert C."/>
        </authorList>
    </citation>
    <scope>NUCLEOTIDE SEQUENCE [LARGE SCALE GENOMIC DNA]</scope>
    <source>
        <strain evidence="2 3">JCM 4255</strain>
    </source>
</reference>
<gene>
    <name evidence="2" type="ORF">GCM10017668_17900</name>
</gene>
<accession>A0A7G1NDT6</accession>
<feature type="compositionally biased region" description="Basic and acidic residues" evidence="1">
    <location>
        <begin position="67"/>
        <end position="79"/>
    </location>
</feature>
<dbReference type="AlphaFoldDB" id="A0A7G1NDT6"/>
<name>A0A7G1NDT6_9ACTN</name>
<sequence>MYVTGAEDPLTDLPARTIDALHLWIMNTEHDVTGRNRPDRLAAVDTRAAGTRQAVGLRTTRTGDAGRVTDTRRKENRSR</sequence>
<feature type="region of interest" description="Disordered" evidence="1">
    <location>
        <begin position="57"/>
        <end position="79"/>
    </location>
</feature>